<dbReference type="InterPro" id="IPR044549">
    <property type="entry name" value="bHLH_AtIBH1-like"/>
</dbReference>
<keyword evidence="4" id="KW-0539">Nucleus</keyword>
<organism evidence="6 7">
    <name type="scientific">Vigna mungo</name>
    <name type="common">Black gram</name>
    <name type="synonym">Phaseolus mungo</name>
    <dbReference type="NCBI Taxonomy" id="3915"/>
    <lineage>
        <taxon>Eukaryota</taxon>
        <taxon>Viridiplantae</taxon>
        <taxon>Streptophyta</taxon>
        <taxon>Embryophyta</taxon>
        <taxon>Tracheophyta</taxon>
        <taxon>Spermatophyta</taxon>
        <taxon>Magnoliopsida</taxon>
        <taxon>eudicotyledons</taxon>
        <taxon>Gunneridae</taxon>
        <taxon>Pentapetalae</taxon>
        <taxon>rosids</taxon>
        <taxon>fabids</taxon>
        <taxon>Fabales</taxon>
        <taxon>Fabaceae</taxon>
        <taxon>Papilionoideae</taxon>
        <taxon>50 kb inversion clade</taxon>
        <taxon>NPAAA clade</taxon>
        <taxon>indigoferoid/millettioid clade</taxon>
        <taxon>Phaseoleae</taxon>
        <taxon>Vigna</taxon>
    </lineage>
</organism>
<comment type="subcellular location">
    <subcellularLocation>
        <location evidence="1">Nucleus</location>
    </subcellularLocation>
</comment>
<sequence>MEQEDNTPKHTIIPTFLRKPSDDQANSAVSSHKSLHVFRHSRRRCRKELTAKEPAKEGDEDEEKEKEEDEDGGDVDDREEIERKIHALQRIVPGGESLGVDKLFDETAGYILALQYQVKALRALTGFFEKLEKEKTKFGELILGKCCRNLKVLDDDDDDDLDGPVVFGLKIWMRSEVFKVTWHIHMLALVTFSCENFGLGILE</sequence>
<evidence type="ECO:0000313" key="7">
    <source>
        <dbReference type="Proteomes" id="UP001374535"/>
    </source>
</evidence>
<evidence type="ECO:0000256" key="1">
    <source>
        <dbReference type="ARBA" id="ARBA00004123"/>
    </source>
</evidence>
<dbReference type="Proteomes" id="UP001374535">
    <property type="component" value="Chromosome 11"/>
</dbReference>
<accession>A0AAQ3MFD2</accession>
<evidence type="ECO:0000313" key="6">
    <source>
        <dbReference type="EMBL" id="WVY89693.1"/>
    </source>
</evidence>
<dbReference type="GO" id="GO:0005634">
    <property type="term" value="C:nucleus"/>
    <property type="evidence" value="ECO:0007669"/>
    <property type="project" value="UniProtKB-SubCell"/>
</dbReference>
<keyword evidence="7" id="KW-1185">Reference proteome</keyword>
<dbReference type="EMBL" id="CP144690">
    <property type="protein sequence ID" value="WVY89693.1"/>
    <property type="molecule type" value="Genomic_DNA"/>
</dbReference>
<dbReference type="AlphaFoldDB" id="A0AAQ3MFD2"/>
<feature type="compositionally biased region" description="Polar residues" evidence="5">
    <location>
        <begin position="23"/>
        <end position="32"/>
    </location>
</feature>
<feature type="compositionally biased region" description="Basic residues" evidence="5">
    <location>
        <begin position="33"/>
        <end position="46"/>
    </location>
</feature>
<dbReference type="GO" id="GO:0006355">
    <property type="term" value="P:regulation of DNA-templated transcription"/>
    <property type="evidence" value="ECO:0007669"/>
    <property type="project" value="InterPro"/>
</dbReference>
<feature type="compositionally biased region" description="Acidic residues" evidence="5">
    <location>
        <begin position="58"/>
        <end position="78"/>
    </location>
</feature>
<evidence type="ECO:0000256" key="4">
    <source>
        <dbReference type="ARBA" id="ARBA00023242"/>
    </source>
</evidence>
<name>A0AAQ3MFD2_VIGMU</name>
<dbReference type="PANTHER" id="PTHR33124:SF43">
    <property type="entry name" value="TRANSCRIPTION FACTOR PAR2"/>
    <property type="match status" value="1"/>
</dbReference>
<proteinExistence type="predicted"/>
<protein>
    <submittedName>
        <fullName evidence="6">Uncharacterized protein</fullName>
    </submittedName>
</protein>
<keyword evidence="2" id="KW-0805">Transcription regulation</keyword>
<keyword evidence="3" id="KW-0804">Transcription</keyword>
<feature type="region of interest" description="Disordered" evidence="5">
    <location>
        <begin position="1"/>
        <end position="78"/>
    </location>
</feature>
<feature type="compositionally biased region" description="Basic and acidic residues" evidence="5">
    <location>
        <begin position="47"/>
        <end position="57"/>
    </location>
</feature>
<evidence type="ECO:0000256" key="3">
    <source>
        <dbReference type="ARBA" id="ARBA00023163"/>
    </source>
</evidence>
<gene>
    <name evidence="6" type="ORF">V8G54_035207</name>
</gene>
<dbReference type="CDD" id="cd11444">
    <property type="entry name" value="bHLH_AtIBH1_like"/>
    <property type="match status" value="1"/>
</dbReference>
<dbReference type="PANTHER" id="PTHR33124">
    <property type="entry name" value="TRANSCRIPTION FACTOR IBH1-LIKE 1"/>
    <property type="match status" value="1"/>
</dbReference>
<dbReference type="InterPro" id="IPR044660">
    <property type="entry name" value="IBH1-like"/>
</dbReference>
<evidence type="ECO:0000256" key="5">
    <source>
        <dbReference type="SAM" id="MobiDB-lite"/>
    </source>
</evidence>
<reference evidence="6 7" key="1">
    <citation type="journal article" date="2023" name="Life. Sci Alliance">
        <title>Evolutionary insights into 3D genome organization and epigenetic landscape of Vigna mungo.</title>
        <authorList>
            <person name="Junaid A."/>
            <person name="Singh B."/>
            <person name="Bhatia S."/>
        </authorList>
    </citation>
    <scope>NUCLEOTIDE SEQUENCE [LARGE SCALE GENOMIC DNA]</scope>
    <source>
        <strain evidence="6">Urdbean</strain>
    </source>
</reference>
<evidence type="ECO:0000256" key="2">
    <source>
        <dbReference type="ARBA" id="ARBA00023015"/>
    </source>
</evidence>